<protein>
    <submittedName>
        <fullName evidence="1">Uncharacterized protein</fullName>
    </submittedName>
</protein>
<dbReference type="EMBL" id="GGEC01007188">
    <property type="protein sequence ID" value="MBW87671.1"/>
    <property type="molecule type" value="Transcribed_RNA"/>
</dbReference>
<organism evidence="1">
    <name type="scientific">Rhizophora mucronata</name>
    <name type="common">Asiatic mangrove</name>
    <dbReference type="NCBI Taxonomy" id="61149"/>
    <lineage>
        <taxon>Eukaryota</taxon>
        <taxon>Viridiplantae</taxon>
        <taxon>Streptophyta</taxon>
        <taxon>Embryophyta</taxon>
        <taxon>Tracheophyta</taxon>
        <taxon>Spermatophyta</taxon>
        <taxon>Magnoliopsida</taxon>
        <taxon>eudicotyledons</taxon>
        <taxon>Gunneridae</taxon>
        <taxon>Pentapetalae</taxon>
        <taxon>rosids</taxon>
        <taxon>fabids</taxon>
        <taxon>Malpighiales</taxon>
        <taxon>Rhizophoraceae</taxon>
        <taxon>Rhizophora</taxon>
    </lineage>
</organism>
<proteinExistence type="predicted"/>
<sequence length="56" mass="6170">MSSQVKLRYQLAIFARQEASDCVPNGMLYFVGYSSGVAGLRVANYRLRIILGADLS</sequence>
<dbReference type="AlphaFoldDB" id="A0A2P2J2I9"/>
<name>A0A2P2J2I9_RHIMU</name>
<reference evidence="1" key="1">
    <citation type="submission" date="2018-02" db="EMBL/GenBank/DDBJ databases">
        <title>Rhizophora mucronata_Transcriptome.</title>
        <authorList>
            <person name="Meera S.P."/>
            <person name="Sreeshan A."/>
            <person name="Augustine A."/>
        </authorList>
    </citation>
    <scope>NUCLEOTIDE SEQUENCE</scope>
    <source>
        <tissue evidence="1">Leaf</tissue>
    </source>
</reference>
<evidence type="ECO:0000313" key="1">
    <source>
        <dbReference type="EMBL" id="MBW87671.1"/>
    </source>
</evidence>
<accession>A0A2P2J2I9</accession>